<dbReference type="PROSITE" id="PS50935">
    <property type="entry name" value="SSB"/>
    <property type="match status" value="1"/>
</dbReference>
<dbReference type="CDD" id="cd04496">
    <property type="entry name" value="SSB_OBF"/>
    <property type="match status" value="1"/>
</dbReference>
<dbReference type="GO" id="GO:0003697">
    <property type="term" value="F:single-stranded DNA binding"/>
    <property type="evidence" value="ECO:0007669"/>
    <property type="project" value="UniProtKB-UniRule"/>
</dbReference>
<keyword evidence="1 2" id="KW-0238">DNA-binding</keyword>
<keyword evidence="4" id="KW-0614">Plasmid</keyword>
<accession>A0A221V5N0</accession>
<dbReference type="NCBIfam" id="TIGR00621">
    <property type="entry name" value="ssb"/>
    <property type="match status" value="1"/>
</dbReference>
<dbReference type="InterPro" id="IPR011344">
    <property type="entry name" value="ssDNA-bd"/>
</dbReference>
<dbReference type="Pfam" id="PF00436">
    <property type="entry name" value="SSB"/>
    <property type="match status" value="1"/>
</dbReference>
<dbReference type="SUPFAM" id="SSF50249">
    <property type="entry name" value="Nucleic acid-binding proteins"/>
    <property type="match status" value="1"/>
</dbReference>
<proteinExistence type="inferred from homology"/>
<evidence type="ECO:0000256" key="2">
    <source>
        <dbReference type="HAMAP-Rule" id="MF_00984"/>
    </source>
</evidence>
<geneLocation type="plasmid" evidence="5">
    <name>psms7</name>
</geneLocation>
<dbReference type="PANTHER" id="PTHR10302:SF0">
    <property type="entry name" value="SINGLE-STRANDED DNA-BINDING PROTEIN, MITOCHONDRIAL"/>
    <property type="match status" value="1"/>
</dbReference>
<dbReference type="AlphaFoldDB" id="A0A221V5N0"/>
<evidence type="ECO:0000313" key="4">
    <source>
        <dbReference type="EMBL" id="ASO08391.1"/>
    </source>
</evidence>
<protein>
    <recommendedName>
        <fullName evidence="2 3">Single-stranded DNA-binding protein</fullName>
        <shortName evidence="2">SSB</shortName>
    </recommendedName>
</protein>
<evidence type="ECO:0000256" key="1">
    <source>
        <dbReference type="ARBA" id="ARBA00023125"/>
    </source>
</evidence>
<dbReference type="GO" id="GO:0006260">
    <property type="term" value="P:DNA replication"/>
    <property type="evidence" value="ECO:0007669"/>
    <property type="project" value="InterPro"/>
</dbReference>
<reference evidence="4 5" key="1">
    <citation type="submission" date="2017-07" db="EMBL/GenBank/DDBJ databases">
        <title>Genome Sequence of Arenibacter algicola Strain SMS7 Isolated from a culture of the Diatom Skeletonema marinoi.</title>
        <authorList>
            <person name="Topel M."/>
            <person name="Pinder M.I.M."/>
            <person name="Johansson O.N."/>
            <person name="Kourtchenko O."/>
            <person name="Godhe A."/>
            <person name="Clarke A.K."/>
        </authorList>
    </citation>
    <scope>NUCLEOTIDE SEQUENCE [LARGE SCALE GENOMIC DNA]</scope>
    <source>
        <strain evidence="4 5">SMS7</strain>
        <plasmid evidence="5">Plasmid psms7</plasmid>
    </source>
</reference>
<sequence length="124" mass="13679">MSIKNQVVLIGNLGGDPETKVFDSGSKNAKFSLATNETFKNDSGEVVNQTEWHNIVVWGKRVAVVEKFLQKGSEVCVTGKLTYRSYEDKDGVKRHITEIKANEIVMLGGKKDGNGSTDDSKEEE</sequence>
<comment type="subunit">
    <text evidence="2">Homotetramer.</text>
</comment>
<dbReference type="Proteomes" id="UP000204551">
    <property type="component" value="Plasmid pSMS7"/>
</dbReference>
<evidence type="ECO:0000313" key="5">
    <source>
        <dbReference type="Proteomes" id="UP000204551"/>
    </source>
</evidence>
<dbReference type="HAMAP" id="MF_00984">
    <property type="entry name" value="SSB"/>
    <property type="match status" value="1"/>
</dbReference>
<dbReference type="EMBL" id="CP022516">
    <property type="protein sequence ID" value="ASO08391.1"/>
    <property type="molecule type" value="Genomic_DNA"/>
</dbReference>
<dbReference type="RefSeq" id="WP_093980754.1">
    <property type="nucleotide sequence ID" value="NZ_CP022516.1"/>
</dbReference>
<dbReference type="InterPro" id="IPR012340">
    <property type="entry name" value="NA-bd_OB-fold"/>
</dbReference>
<dbReference type="Gene3D" id="2.40.50.140">
    <property type="entry name" value="Nucleic acid-binding proteins"/>
    <property type="match status" value="1"/>
</dbReference>
<dbReference type="InterPro" id="IPR000424">
    <property type="entry name" value="Primosome_PriB/ssb"/>
</dbReference>
<comment type="caution">
    <text evidence="2">Lacks conserved residue(s) required for the propagation of feature annotation.</text>
</comment>
<name>A0A221V5N0_9FLAO</name>
<organism evidence="4 5">
    <name type="scientific">Arenibacter algicola</name>
    <dbReference type="NCBI Taxonomy" id="616991"/>
    <lineage>
        <taxon>Bacteria</taxon>
        <taxon>Pseudomonadati</taxon>
        <taxon>Bacteroidota</taxon>
        <taxon>Flavobacteriia</taxon>
        <taxon>Flavobacteriales</taxon>
        <taxon>Flavobacteriaceae</taxon>
        <taxon>Arenibacter</taxon>
    </lineage>
</organism>
<gene>
    <name evidence="4" type="ORF">AREALGSMS7_05018</name>
</gene>
<evidence type="ECO:0000256" key="3">
    <source>
        <dbReference type="PIRNR" id="PIRNR002070"/>
    </source>
</evidence>
<dbReference type="KEGG" id="aalg:AREALGSMS7_05018"/>
<dbReference type="PANTHER" id="PTHR10302">
    <property type="entry name" value="SINGLE-STRANDED DNA-BINDING PROTEIN"/>
    <property type="match status" value="1"/>
</dbReference>
<dbReference type="GO" id="GO:0009295">
    <property type="term" value="C:nucleoid"/>
    <property type="evidence" value="ECO:0007669"/>
    <property type="project" value="TreeGrafter"/>
</dbReference>
<dbReference type="PIRSF" id="PIRSF002070">
    <property type="entry name" value="SSB"/>
    <property type="match status" value="1"/>
</dbReference>